<dbReference type="RefSeq" id="XP_014550990.1">
    <property type="nucleotide sequence ID" value="XM_014695504.1"/>
</dbReference>
<dbReference type="Gene3D" id="1.20.1280.50">
    <property type="match status" value="1"/>
</dbReference>
<evidence type="ECO:0000259" key="1">
    <source>
        <dbReference type="PROSITE" id="PS50181"/>
    </source>
</evidence>
<keyword evidence="3" id="KW-1185">Reference proteome</keyword>
<evidence type="ECO:0000313" key="3">
    <source>
        <dbReference type="Proteomes" id="UP000054337"/>
    </source>
</evidence>
<dbReference type="InterPro" id="IPR001810">
    <property type="entry name" value="F-box_dom"/>
</dbReference>
<dbReference type="Pfam" id="PF12937">
    <property type="entry name" value="F-box-like"/>
    <property type="match status" value="1"/>
</dbReference>
<dbReference type="HOGENOM" id="CLU_1004685_0_0_1"/>
<dbReference type="SUPFAM" id="SSF81383">
    <property type="entry name" value="F-box domain"/>
    <property type="match status" value="1"/>
</dbReference>
<accession>W7DZ57</accession>
<dbReference type="AlphaFoldDB" id="W7DZ57"/>
<organism evidence="2 3">
    <name type="scientific">Bipolaris victoriae (strain FI3)</name>
    <name type="common">Victoria blight of oats agent</name>
    <name type="synonym">Cochliobolus victoriae</name>
    <dbReference type="NCBI Taxonomy" id="930091"/>
    <lineage>
        <taxon>Eukaryota</taxon>
        <taxon>Fungi</taxon>
        <taxon>Dikarya</taxon>
        <taxon>Ascomycota</taxon>
        <taxon>Pezizomycotina</taxon>
        <taxon>Dothideomycetes</taxon>
        <taxon>Pleosporomycetidae</taxon>
        <taxon>Pleosporales</taxon>
        <taxon>Pleosporineae</taxon>
        <taxon>Pleosporaceae</taxon>
        <taxon>Bipolaris</taxon>
    </lineage>
</organism>
<feature type="domain" description="F-box" evidence="1">
    <location>
        <begin position="16"/>
        <end position="68"/>
    </location>
</feature>
<dbReference type="SMART" id="SM00256">
    <property type="entry name" value="FBOX"/>
    <property type="match status" value="1"/>
</dbReference>
<dbReference type="Proteomes" id="UP000054337">
    <property type="component" value="Unassembled WGS sequence"/>
</dbReference>
<dbReference type="InterPro" id="IPR036047">
    <property type="entry name" value="F-box-like_dom_sf"/>
</dbReference>
<reference evidence="2 3" key="1">
    <citation type="journal article" date="2013" name="PLoS Genet.">
        <title>Comparative genome structure, secondary metabolite, and effector coding capacity across Cochliobolus pathogens.</title>
        <authorList>
            <person name="Condon B.J."/>
            <person name="Leng Y."/>
            <person name="Wu D."/>
            <person name="Bushley K.E."/>
            <person name="Ohm R.A."/>
            <person name="Otillar R."/>
            <person name="Martin J."/>
            <person name="Schackwitz W."/>
            <person name="Grimwood J."/>
            <person name="MohdZainudin N."/>
            <person name="Xue C."/>
            <person name="Wang R."/>
            <person name="Manning V.A."/>
            <person name="Dhillon B."/>
            <person name="Tu Z.J."/>
            <person name="Steffenson B.J."/>
            <person name="Salamov A."/>
            <person name="Sun H."/>
            <person name="Lowry S."/>
            <person name="LaButti K."/>
            <person name="Han J."/>
            <person name="Copeland A."/>
            <person name="Lindquist E."/>
            <person name="Barry K."/>
            <person name="Schmutz J."/>
            <person name="Baker S.E."/>
            <person name="Ciuffetti L.M."/>
            <person name="Grigoriev I.V."/>
            <person name="Zhong S."/>
            <person name="Turgeon B.G."/>
        </authorList>
    </citation>
    <scope>NUCLEOTIDE SEQUENCE [LARGE SCALE GENOMIC DNA]</scope>
    <source>
        <strain evidence="2 3">FI3</strain>
    </source>
</reference>
<dbReference type="GeneID" id="26250483"/>
<gene>
    <name evidence="2" type="ORF">COCVIDRAFT_114062</name>
</gene>
<sequence>MQAFKKNEGDTENNMELFAPHIPPEVLQMVFHELDFFDLLHCQQVCKTWCACLPGNDPKLRDKLFVNRTMTQNSQDDGEDKEKNGHREVSHTLLLGFDLKARECGVGSRSYLITSPTVIFPGYASLGSRINNASEAITVHPVVKKLHEYLHIIFGSLFEDDDDKQQWHQKYYTRNDLMDAIEAAEQTAKEKNESWKDMLVCVPPLSGIRFGIRIEVHLRRSGGSFVKATERYVRHGEIYTENKSGITLGQVIDVIHEHLEIWATT</sequence>
<evidence type="ECO:0000313" key="2">
    <source>
        <dbReference type="EMBL" id="EUN21416.1"/>
    </source>
</evidence>
<dbReference type="OrthoDB" id="3800738at2759"/>
<name>W7DZ57_BIPV3</name>
<proteinExistence type="predicted"/>
<protein>
    <recommendedName>
        <fullName evidence="1">F-box domain-containing protein</fullName>
    </recommendedName>
</protein>
<dbReference type="EMBL" id="KI968849">
    <property type="protein sequence ID" value="EUN21416.1"/>
    <property type="molecule type" value="Genomic_DNA"/>
</dbReference>
<dbReference type="PROSITE" id="PS50181">
    <property type="entry name" value="FBOX"/>
    <property type="match status" value="1"/>
</dbReference>